<reference evidence="4" key="1">
    <citation type="journal article" date="2020" name="Stud. Mycol.">
        <title>101 Dothideomycetes genomes: a test case for predicting lifestyles and emergence of pathogens.</title>
        <authorList>
            <person name="Haridas S."/>
            <person name="Albert R."/>
            <person name="Binder M."/>
            <person name="Bloem J."/>
            <person name="Labutti K."/>
            <person name="Salamov A."/>
            <person name="Andreopoulos B."/>
            <person name="Baker S."/>
            <person name="Barry K."/>
            <person name="Bills G."/>
            <person name="Bluhm B."/>
            <person name="Cannon C."/>
            <person name="Castanera R."/>
            <person name="Culley D."/>
            <person name="Daum C."/>
            <person name="Ezra D."/>
            <person name="Gonzalez J."/>
            <person name="Henrissat B."/>
            <person name="Kuo A."/>
            <person name="Liang C."/>
            <person name="Lipzen A."/>
            <person name="Lutzoni F."/>
            <person name="Magnuson J."/>
            <person name="Mondo S."/>
            <person name="Nolan M."/>
            <person name="Ohm R."/>
            <person name="Pangilinan J."/>
            <person name="Park H.-J."/>
            <person name="Ramirez L."/>
            <person name="Alfaro M."/>
            <person name="Sun H."/>
            <person name="Tritt A."/>
            <person name="Yoshinaga Y."/>
            <person name="Zwiers L.-H."/>
            <person name="Turgeon B."/>
            <person name="Goodwin S."/>
            <person name="Spatafora J."/>
            <person name="Crous P."/>
            <person name="Grigoriev I."/>
        </authorList>
    </citation>
    <scope>NUCLEOTIDE SEQUENCE</scope>
    <source>
        <strain evidence="4">CBS 379.55</strain>
    </source>
</reference>
<evidence type="ECO:0000256" key="1">
    <source>
        <dbReference type="SAM" id="MobiDB-lite"/>
    </source>
</evidence>
<organism evidence="4 5">
    <name type="scientific">Westerdykella ornata</name>
    <dbReference type="NCBI Taxonomy" id="318751"/>
    <lineage>
        <taxon>Eukaryota</taxon>
        <taxon>Fungi</taxon>
        <taxon>Dikarya</taxon>
        <taxon>Ascomycota</taxon>
        <taxon>Pezizomycotina</taxon>
        <taxon>Dothideomycetes</taxon>
        <taxon>Pleosporomycetidae</taxon>
        <taxon>Pleosporales</taxon>
        <taxon>Sporormiaceae</taxon>
        <taxon>Westerdykella</taxon>
    </lineage>
</organism>
<feature type="region of interest" description="Disordered" evidence="1">
    <location>
        <begin position="376"/>
        <end position="401"/>
    </location>
</feature>
<dbReference type="Proteomes" id="UP000800097">
    <property type="component" value="Unassembled WGS sequence"/>
</dbReference>
<dbReference type="EMBL" id="ML986516">
    <property type="protein sequence ID" value="KAF2272818.1"/>
    <property type="molecule type" value="Genomic_DNA"/>
</dbReference>
<feature type="transmembrane region" description="Helical" evidence="2">
    <location>
        <begin position="103"/>
        <end position="125"/>
    </location>
</feature>
<keyword evidence="5" id="KW-1185">Reference proteome</keyword>
<evidence type="ECO:0000256" key="3">
    <source>
        <dbReference type="SAM" id="SignalP"/>
    </source>
</evidence>
<dbReference type="GeneID" id="54552321"/>
<keyword evidence="2" id="KW-0472">Membrane</keyword>
<dbReference type="OrthoDB" id="10600938at2759"/>
<keyword evidence="3" id="KW-0732">Signal</keyword>
<name>A0A6A6JA28_WESOR</name>
<sequence length="874" mass="96909">MVCRTAGKLLLLLWALGATAQEPTVVAKPPKDYLVSGGPTLTGNDILVEPDGSNLKIFLGPDRASAFKTAVEADCGNMDPKCIESAKKALGMVPNEDGLQKKIAPRFVIAAAVAGISILIQWIYLTKHEKDYMPTAVIIPTPTAKVDQDAYATATGIVFKPSEAAEPTKVAVSGPAVTATPKVEPASDGDIVITLPPGNMQFWQDAAEHSICPRSPRMRRDDVVPTCLRLQTQSAIMAAILNGGLGGMELIRIPAELQIVGNQQLTEHITSMIEWAKTIKTLYSEADLRRLVQIIAIFIWQTFGKIDVAGDVLTIIEIELNRMTLKKGKVQVKTEEENKGEGCNIKIDPAKDIPGYDGAYQAILAAIAANPDWNKDSGDGFDDNGEGSNCPANDGHLSDSSMPKGDLEGYIKTFCKDVANSVVGKDPVSRSYKGELFTAWLSANKVGDDSCGGQEPKISEEDCVKHMTDGVSKCAKNDKVFGIDVAQDCIQYKITTDGSEDKNPPWDRSKERSCSEKLTEAPYQLFSGIFPAFCKDVGKDKLEKTLTNADYQKPSRKRAPPLNVQQFDGWKFKFIWTGGENCKIDCNSAFQELTGLCGTQVMAEKGMIDVGCGKYEYDIDRTDDKAHDKICFKEQKEVREDKFKWKWGQRDQMVDAIENTFCKLNFKDEKYKDGIVEEQYDHDHDTFKLRLEVKNGNVPSPEQCVEFLKELVDGCDHNDELNQHNLKWGGRTVHKSTGNVFEVVPTWERVARDKPNWECNTWATREQKENKGKDGKPLPDLIDDQMMKLQCVHQYYNMGWVTKAQDCGGHYNIILTGSNGYANSQDCWRYNFPCISDSIVNQNGVVLTGTHWAGSAGQVKNYLGIRCWIGFDNY</sequence>
<accession>A0A6A6JA28</accession>
<keyword evidence="2" id="KW-0812">Transmembrane</keyword>
<dbReference type="Pfam" id="PF18647">
    <property type="entry name" value="Fungal_lectin_2"/>
    <property type="match status" value="1"/>
</dbReference>
<keyword evidence="2" id="KW-1133">Transmembrane helix</keyword>
<dbReference type="AlphaFoldDB" id="A0A6A6JA28"/>
<dbReference type="RefSeq" id="XP_033650357.1">
    <property type="nucleotide sequence ID" value="XM_033799146.1"/>
</dbReference>
<gene>
    <name evidence="4" type="ORF">EI97DRAFT_436594</name>
</gene>
<evidence type="ECO:0000313" key="4">
    <source>
        <dbReference type="EMBL" id="KAF2272818.1"/>
    </source>
</evidence>
<protein>
    <submittedName>
        <fullName evidence="4">Uncharacterized protein</fullName>
    </submittedName>
</protein>
<evidence type="ECO:0000313" key="5">
    <source>
        <dbReference type="Proteomes" id="UP000800097"/>
    </source>
</evidence>
<proteinExistence type="predicted"/>
<feature type="chain" id="PRO_5025331695" evidence="3">
    <location>
        <begin position="21"/>
        <end position="874"/>
    </location>
</feature>
<feature type="signal peptide" evidence="3">
    <location>
        <begin position="1"/>
        <end position="20"/>
    </location>
</feature>
<evidence type="ECO:0000256" key="2">
    <source>
        <dbReference type="SAM" id="Phobius"/>
    </source>
</evidence>